<name>A0A6B9SPL2_9CAUD</name>
<dbReference type="EMBL" id="MN840485">
    <property type="protein sequence ID" value="QHJ72710.1"/>
    <property type="molecule type" value="Genomic_DNA"/>
</dbReference>
<proteinExistence type="predicted"/>
<accession>A0A6B9SPL2</accession>
<reference evidence="1 2" key="1">
    <citation type="submission" date="2019-12" db="EMBL/GenBank/DDBJ databases">
        <title>Phage therapy of healthcare-associated infections.</title>
        <authorList>
            <person name="Kiseleva I.A."/>
            <person name="Zulkarneev E.R."/>
            <person name="Kalendr R.S."/>
            <person name="Rubalskii E.O."/>
            <person name="Aleshkin A.V."/>
            <person name="Vakarina A.A."/>
            <person name="Stepanova T.F."/>
            <person name="Kataeva L.V."/>
        </authorList>
    </citation>
    <scope>NUCLEOTIDE SEQUENCE [LARGE SCALE GENOMIC DNA]</scope>
</reference>
<sequence length="64" mass="7152">MINATCVKANGFFTLLEDYEIIFNSDGAITVLSDNGCYWFVSYQGDGYYGCRDSNGKEVSFLVE</sequence>
<keyword evidence="2" id="KW-1185">Reference proteome</keyword>
<evidence type="ECO:0000313" key="2">
    <source>
        <dbReference type="Proteomes" id="UP000464220"/>
    </source>
</evidence>
<protein>
    <submittedName>
        <fullName evidence="1">Putative minor capsid protein</fullName>
    </submittedName>
</protein>
<dbReference type="Proteomes" id="UP000464220">
    <property type="component" value="Segment"/>
</dbReference>
<evidence type="ECO:0000313" key="1">
    <source>
        <dbReference type="EMBL" id="QHJ72710.1"/>
    </source>
</evidence>
<organism evidence="1 2">
    <name type="scientific">Escherichia phage 2725-N35</name>
    <dbReference type="NCBI Taxonomy" id="2692738"/>
    <lineage>
        <taxon>Viruses</taxon>
        <taxon>Duplodnaviria</taxon>
        <taxon>Heunggongvirae</taxon>
        <taxon>Uroviricota</taxon>
        <taxon>Caudoviricetes</taxon>
        <taxon>Drexlerviridae</taxon>
        <taxon>Braunvirinae</taxon>
        <taxon>Veterinaerplatzvirus</taxon>
        <taxon>Veterinaerplatzvirus vv2725N25</taxon>
    </lineage>
</organism>